<dbReference type="ExpressionAtlas" id="A0A2K2DFP8">
    <property type="expression patterns" value="baseline"/>
</dbReference>
<dbReference type="InterPro" id="IPR040244">
    <property type="entry name" value="EDR4-like"/>
</dbReference>
<feature type="compositionally biased region" description="Polar residues" evidence="1">
    <location>
        <begin position="303"/>
        <end position="314"/>
    </location>
</feature>
<feature type="region of interest" description="Disordered" evidence="1">
    <location>
        <begin position="339"/>
        <end position="358"/>
    </location>
</feature>
<reference evidence="4" key="3">
    <citation type="submission" date="2018-08" db="UniProtKB">
        <authorList>
            <consortium name="EnsemblPlants"/>
        </authorList>
    </citation>
    <scope>IDENTIFICATION</scope>
    <source>
        <strain evidence="4">cv. Bd21</strain>
    </source>
</reference>
<dbReference type="Proteomes" id="UP000008810">
    <property type="component" value="Chromosome 2"/>
</dbReference>
<dbReference type="PANTHER" id="PTHR31105">
    <property type="entry name" value="EXTRA-LARGE G-PROTEIN-LIKE"/>
    <property type="match status" value="1"/>
</dbReference>
<gene>
    <name evidence="4" type="primary">LOC100835835</name>
    <name evidence="3" type="ORF">BRADI_2g53440v3</name>
</gene>
<evidence type="ECO:0000313" key="5">
    <source>
        <dbReference type="Proteomes" id="UP000008810"/>
    </source>
</evidence>
<reference evidence="3 4" key="1">
    <citation type="journal article" date="2010" name="Nature">
        <title>Genome sequencing and analysis of the model grass Brachypodium distachyon.</title>
        <authorList>
            <consortium name="International Brachypodium Initiative"/>
        </authorList>
    </citation>
    <scope>NUCLEOTIDE SEQUENCE [LARGE SCALE GENOMIC DNA]</scope>
    <source>
        <strain evidence="3">Bd21</strain>
        <strain evidence="4">cv. Bd21</strain>
    </source>
</reference>
<evidence type="ECO:0000313" key="4">
    <source>
        <dbReference type="EnsemblPlants" id="PNT73118"/>
    </source>
</evidence>
<feature type="compositionally biased region" description="Low complexity" evidence="1">
    <location>
        <begin position="437"/>
        <end position="447"/>
    </location>
</feature>
<dbReference type="GO" id="GO:1900150">
    <property type="term" value="P:regulation of defense response to fungus"/>
    <property type="evidence" value="ECO:0007669"/>
    <property type="project" value="InterPro"/>
</dbReference>
<protein>
    <recommendedName>
        <fullName evidence="2">Probable zinc-ribbon domain-containing protein</fullName>
    </recommendedName>
</protein>
<sequence>MYYSEHSAIKRSLPAAGEGTNTIKPGKHMQSEQVKMRFGRCPYCRAMVYQDPKAVVYLCSKCRTPIRGKEPEPTDENEYALAQLEILSFDTMSVFSDELEPPSSDFDPTSRETVAASASSSSQFRPYGVIRTGPRSGDLDRDEEPGSGRRNGGSPMHNRVGELRPASRRTRRPSSADLDAPRPAEESEFDVPRTRSASCYQRRASPLSSQELEAAMDPAAAGLAGSPLTDPSFQQDLLQALENLRKLIVAVEEPFRASTGAPRFGSANASAPGHRQTASCNNDSAAQKVTRRDSRILRRLESQLAQALPTNSPRHSQDATTSSSSSSVSASASALSGSRRGASISAPASASASALSSSRRGASTSRNLLCRPILGGTPFVACEKCSELLQLPSALSVKKSAILQCGGCGEELAVKLPARGGPGSSASTDGPRKIFSAPQPAGFGADDAAAEEYMRASARSRLSGEQLRQGPDEGPLHRVLGYSSVSSVLRSRRYSDDL</sequence>
<feature type="compositionally biased region" description="Low complexity" evidence="1">
    <location>
        <begin position="319"/>
        <end position="332"/>
    </location>
</feature>
<feature type="compositionally biased region" description="Basic and acidic residues" evidence="1">
    <location>
        <begin position="179"/>
        <end position="193"/>
    </location>
</feature>
<evidence type="ECO:0000259" key="2">
    <source>
        <dbReference type="Pfam" id="PF11331"/>
    </source>
</evidence>
<feature type="region of interest" description="Disordered" evidence="1">
    <location>
        <begin position="97"/>
        <end position="209"/>
    </location>
</feature>
<accession>A0A2K2DFP8</accession>
<feature type="region of interest" description="Disordered" evidence="1">
    <location>
        <begin position="419"/>
        <end position="478"/>
    </location>
</feature>
<dbReference type="AlphaFoldDB" id="A0A2K2DFP8"/>
<name>A0A2K2DFP8_BRADI</name>
<evidence type="ECO:0000313" key="3">
    <source>
        <dbReference type="EMBL" id="PNT73118.1"/>
    </source>
</evidence>
<reference evidence="3" key="2">
    <citation type="submission" date="2017-06" db="EMBL/GenBank/DDBJ databases">
        <title>WGS assembly of Brachypodium distachyon.</title>
        <authorList>
            <consortium name="The International Brachypodium Initiative"/>
            <person name="Lucas S."/>
            <person name="Harmon-Smith M."/>
            <person name="Lail K."/>
            <person name="Tice H."/>
            <person name="Grimwood J."/>
            <person name="Bruce D."/>
            <person name="Barry K."/>
            <person name="Shu S."/>
            <person name="Lindquist E."/>
            <person name="Wang M."/>
            <person name="Pitluck S."/>
            <person name="Vogel J.P."/>
            <person name="Garvin D.F."/>
            <person name="Mockler T.C."/>
            <person name="Schmutz J."/>
            <person name="Rokhsar D."/>
            <person name="Bevan M.W."/>
        </authorList>
    </citation>
    <scope>NUCLEOTIDE SEQUENCE</scope>
    <source>
        <strain evidence="3">Bd21</strain>
    </source>
</reference>
<dbReference type="Pfam" id="PF11331">
    <property type="entry name" value="Zn_ribbon_12"/>
    <property type="match status" value="1"/>
</dbReference>
<feature type="domain" description="Probable zinc-ribbon" evidence="2">
    <location>
        <begin position="374"/>
        <end position="416"/>
    </location>
</feature>
<organism evidence="3">
    <name type="scientific">Brachypodium distachyon</name>
    <name type="common">Purple false brome</name>
    <name type="synonym">Trachynia distachya</name>
    <dbReference type="NCBI Taxonomy" id="15368"/>
    <lineage>
        <taxon>Eukaryota</taxon>
        <taxon>Viridiplantae</taxon>
        <taxon>Streptophyta</taxon>
        <taxon>Embryophyta</taxon>
        <taxon>Tracheophyta</taxon>
        <taxon>Spermatophyta</taxon>
        <taxon>Magnoliopsida</taxon>
        <taxon>Liliopsida</taxon>
        <taxon>Poales</taxon>
        <taxon>Poaceae</taxon>
        <taxon>BOP clade</taxon>
        <taxon>Pooideae</taxon>
        <taxon>Stipodae</taxon>
        <taxon>Brachypodieae</taxon>
        <taxon>Brachypodium</taxon>
    </lineage>
</organism>
<dbReference type="RefSeq" id="XP_010232492.1">
    <property type="nucleotide sequence ID" value="XM_010234190.3"/>
</dbReference>
<evidence type="ECO:0000256" key="1">
    <source>
        <dbReference type="SAM" id="MobiDB-lite"/>
    </source>
</evidence>
<keyword evidence="5" id="KW-1185">Reference proteome</keyword>
<dbReference type="PANTHER" id="PTHR31105:SF27">
    <property type="entry name" value="ZINC-RIBBON DOMAIN-CONTAINING PROTEIN-RELATED"/>
    <property type="match status" value="1"/>
</dbReference>
<dbReference type="GeneID" id="100835835"/>
<dbReference type="EnsemblPlants" id="PNT73118">
    <property type="protein sequence ID" value="PNT73118"/>
    <property type="gene ID" value="BRADI_2g53440v3"/>
</dbReference>
<dbReference type="InterPro" id="IPR021480">
    <property type="entry name" value="Zinc_ribbon_12"/>
</dbReference>
<feature type="compositionally biased region" description="Basic and acidic residues" evidence="1">
    <location>
        <begin position="290"/>
        <end position="301"/>
    </location>
</feature>
<feature type="region of interest" description="Disordered" evidence="1">
    <location>
        <begin position="258"/>
        <end position="332"/>
    </location>
</feature>
<dbReference type="Gramene" id="PNT73118">
    <property type="protein sequence ID" value="PNT73118"/>
    <property type="gene ID" value="BRADI_2g53440v3"/>
</dbReference>
<dbReference type="OrthoDB" id="1930285at2759"/>
<dbReference type="EMBL" id="CM000881">
    <property type="protein sequence ID" value="PNT73118.1"/>
    <property type="molecule type" value="Genomic_DNA"/>
</dbReference>
<proteinExistence type="predicted"/>
<feature type="compositionally biased region" description="Polar residues" evidence="1">
    <location>
        <begin position="276"/>
        <end position="287"/>
    </location>
</feature>